<organism evidence="2 3">
    <name type="scientific">Megalurothrips usitatus</name>
    <name type="common">bean blossom thrips</name>
    <dbReference type="NCBI Taxonomy" id="439358"/>
    <lineage>
        <taxon>Eukaryota</taxon>
        <taxon>Metazoa</taxon>
        <taxon>Ecdysozoa</taxon>
        <taxon>Arthropoda</taxon>
        <taxon>Hexapoda</taxon>
        <taxon>Insecta</taxon>
        <taxon>Pterygota</taxon>
        <taxon>Neoptera</taxon>
        <taxon>Paraneoptera</taxon>
        <taxon>Thysanoptera</taxon>
        <taxon>Terebrantia</taxon>
        <taxon>Thripoidea</taxon>
        <taxon>Thripidae</taxon>
        <taxon>Megalurothrips</taxon>
    </lineage>
</organism>
<accession>A0AAV7X1X9</accession>
<feature type="region of interest" description="Disordered" evidence="1">
    <location>
        <begin position="1"/>
        <end position="29"/>
    </location>
</feature>
<proteinExistence type="predicted"/>
<evidence type="ECO:0000313" key="2">
    <source>
        <dbReference type="EMBL" id="KAJ1518778.1"/>
    </source>
</evidence>
<dbReference type="EMBL" id="JAPTSV010000900">
    <property type="protein sequence ID" value="KAJ1518778.1"/>
    <property type="molecule type" value="Genomic_DNA"/>
</dbReference>
<protein>
    <submittedName>
        <fullName evidence="2">Uncharacterized protein</fullName>
    </submittedName>
</protein>
<feature type="compositionally biased region" description="Polar residues" evidence="1">
    <location>
        <begin position="1"/>
        <end position="11"/>
    </location>
</feature>
<gene>
    <name evidence="2" type="ORF">ONE63_011609</name>
</gene>
<name>A0AAV7X1X9_9NEOP</name>
<sequence length="235" mass="26335">METTGKTTSTRVVREPPPTSGHAGTGTTGRASKRLHIVQAYRFCTYCGLNLEDKSSNDDLQKCPTKRNLKCHVALHHSVQLCLDQGLEHDSETDGVSANQFLRQLHVMNNVLSSLKSYNYNVVPACHFFEATKCLPLGDDSTQDMKDKVFSDFQHEAKEAFGKYRVIYLRGITVPSRYSELLPVPETNYSDVAWAGCKPPRSNTFSVQQVLSQKEKDACVEEVTLILQTIVKAYE</sequence>
<evidence type="ECO:0000256" key="1">
    <source>
        <dbReference type="SAM" id="MobiDB-lite"/>
    </source>
</evidence>
<dbReference type="AlphaFoldDB" id="A0AAV7X1X9"/>
<reference evidence="2" key="1">
    <citation type="submission" date="2022-12" db="EMBL/GenBank/DDBJ databases">
        <title>Chromosome-level genome assembly of the bean flower thrips Megalurothrips usitatus.</title>
        <authorList>
            <person name="Ma L."/>
            <person name="Liu Q."/>
            <person name="Li H."/>
            <person name="Cai W."/>
        </authorList>
    </citation>
    <scope>NUCLEOTIDE SEQUENCE</scope>
    <source>
        <strain evidence="2">Cailab_2022a</strain>
    </source>
</reference>
<comment type="caution">
    <text evidence="2">The sequence shown here is derived from an EMBL/GenBank/DDBJ whole genome shotgun (WGS) entry which is preliminary data.</text>
</comment>
<evidence type="ECO:0000313" key="3">
    <source>
        <dbReference type="Proteomes" id="UP001075354"/>
    </source>
</evidence>
<dbReference type="Proteomes" id="UP001075354">
    <property type="component" value="Unassembled WGS sequence"/>
</dbReference>
<keyword evidence="3" id="KW-1185">Reference proteome</keyword>